<dbReference type="Pfam" id="PF00903">
    <property type="entry name" value="Glyoxalase"/>
    <property type="match status" value="1"/>
</dbReference>
<gene>
    <name evidence="2" type="ordered locus">SFHH103_03865</name>
</gene>
<protein>
    <submittedName>
        <fullName evidence="2">Glyoxalase/bleomycin resistance protein/dioxygenase</fullName>
        <ecNumber evidence="2">4.4.1.5</ecNumber>
    </submittedName>
</protein>
<dbReference type="InterPro" id="IPR029068">
    <property type="entry name" value="Glyas_Bleomycin-R_OHBP_Dase"/>
</dbReference>
<organism evidence="2 3">
    <name type="scientific">Sinorhizobium fredii (strain HH103)</name>
    <dbReference type="NCBI Taxonomy" id="1117943"/>
    <lineage>
        <taxon>Bacteria</taxon>
        <taxon>Pseudomonadati</taxon>
        <taxon>Pseudomonadota</taxon>
        <taxon>Alphaproteobacteria</taxon>
        <taxon>Hyphomicrobiales</taxon>
        <taxon>Rhizobiaceae</taxon>
        <taxon>Sinorhizobium/Ensifer group</taxon>
        <taxon>Sinorhizobium</taxon>
    </lineage>
</organism>
<dbReference type="InterPro" id="IPR037523">
    <property type="entry name" value="VOC_core"/>
</dbReference>
<evidence type="ECO:0000313" key="3">
    <source>
        <dbReference type="Proteomes" id="UP000007735"/>
    </source>
</evidence>
<sequence>MRQEGSGKAIAIDHVQLAMPEGGEAEAHRFYAGLLGVPQVSKPAILAARGGCWFEQAGLKIHLGVEKDFSPARKAHPAFLVDDLFALIARLQAAGCDVIEGEPLAGFMRRYVSDPFGNRIELMQPVGLRPESPLPNPSPQVVGASMPRRLPIFVAVATASGH</sequence>
<dbReference type="EC" id="4.4.1.5" evidence="2"/>
<dbReference type="PATRIC" id="fig|380.5.peg.4087"/>
<feature type="domain" description="VOC" evidence="1">
    <location>
        <begin position="11"/>
        <end position="125"/>
    </location>
</feature>
<proteinExistence type="predicted"/>
<dbReference type="GO" id="GO:0004462">
    <property type="term" value="F:lactoylglutathione lyase activity"/>
    <property type="evidence" value="ECO:0007669"/>
    <property type="project" value="UniProtKB-EC"/>
</dbReference>
<reference evidence="2 3" key="1">
    <citation type="journal article" date="2012" name="J. Bacteriol.">
        <title>Genome sequence of the soybean symbiont Sinorhizobium fredii HH103.</title>
        <authorList>
            <person name="Weidner S."/>
            <person name="Becker A."/>
            <person name="Bonilla I."/>
            <person name="Jaenicke S."/>
            <person name="Lloret J."/>
            <person name="Margaret I."/>
            <person name="Puhler A."/>
            <person name="Ruiz-Sainz J.E."/>
            <person name="Schneiker-Bekel S."/>
            <person name="Szczepanowski R."/>
            <person name="Vinardell J.M."/>
            <person name="Zehner S."/>
            <person name="Gottfert M."/>
        </authorList>
    </citation>
    <scope>NUCLEOTIDE SEQUENCE [LARGE SCALE GENOMIC DNA]</scope>
    <source>
        <strain evidence="2 3">HH103</strain>
    </source>
</reference>
<evidence type="ECO:0000259" key="1">
    <source>
        <dbReference type="PROSITE" id="PS51819"/>
    </source>
</evidence>
<dbReference type="InterPro" id="IPR004360">
    <property type="entry name" value="Glyas_Fos-R_dOase_dom"/>
</dbReference>
<name>G9A646_SINF1</name>
<dbReference type="Gene3D" id="3.10.180.10">
    <property type="entry name" value="2,3-Dihydroxybiphenyl 1,2-Dioxygenase, domain 1"/>
    <property type="match status" value="1"/>
</dbReference>
<accession>G9A646</accession>
<dbReference type="STRING" id="1117943.SFHH103_03865"/>
<dbReference type="KEGG" id="sfh:SFHH103_03865"/>
<dbReference type="eggNOG" id="COG0346">
    <property type="taxonomic scope" value="Bacteria"/>
</dbReference>
<keyword evidence="2" id="KW-0456">Lyase</keyword>
<dbReference type="PROSITE" id="PS51819">
    <property type="entry name" value="VOC"/>
    <property type="match status" value="1"/>
</dbReference>
<dbReference type="Proteomes" id="UP000007735">
    <property type="component" value="Chromosome"/>
</dbReference>
<dbReference type="AlphaFoldDB" id="G9A646"/>
<dbReference type="EMBL" id="HE616890">
    <property type="protein sequence ID" value="CCE98356.1"/>
    <property type="molecule type" value="Genomic_DNA"/>
</dbReference>
<dbReference type="PANTHER" id="PTHR39175:SF1">
    <property type="entry name" value="FAMILY PROTEIN, PUTATIVE (AFU_ORTHOLOGUE AFUA_3G15060)-RELATED"/>
    <property type="match status" value="1"/>
</dbReference>
<dbReference type="PANTHER" id="PTHR39175">
    <property type="entry name" value="FAMILY PROTEIN, PUTATIVE (AFU_ORTHOLOGUE AFUA_3G15060)-RELATED"/>
    <property type="match status" value="1"/>
</dbReference>
<dbReference type="SUPFAM" id="SSF54593">
    <property type="entry name" value="Glyoxalase/Bleomycin resistance protein/Dihydroxybiphenyl dioxygenase"/>
    <property type="match status" value="1"/>
</dbReference>
<dbReference type="HOGENOM" id="CLU_140387_0_0_5"/>
<evidence type="ECO:0000313" key="2">
    <source>
        <dbReference type="EMBL" id="CCE98356.1"/>
    </source>
</evidence>